<dbReference type="Pfam" id="PF01490">
    <property type="entry name" value="Aa_trans"/>
    <property type="match status" value="1"/>
</dbReference>
<feature type="transmembrane region" description="Helical" evidence="5">
    <location>
        <begin position="71"/>
        <end position="92"/>
    </location>
</feature>
<feature type="transmembrane region" description="Helical" evidence="5">
    <location>
        <begin position="330"/>
        <end position="350"/>
    </location>
</feature>
<evidence type="ECO:0000256" key="4">
    <source>
        <dbReference type="ARBA" id="ARBA00023136"/>
    </source>
</evidence>
<keyword evidence="3 5" id="KW-1133">Transmembrane helix</keyword>
<keyword evidence="4 5" id="KW-0472">Membrane</keyword>
<feature type="transmembrane region" description="Helical" evidence="5">
    <location>
        <begin position="209"/>
        <end position="232"/>
    </location>
</feature>
<keyword evidence="8" id="KW-1185">Reference proteome</keyword>
<dbReference type="EMBL" id="JACMRX010000005">
    <property type="protein sequence ID" value="KAF7990054.1"/>
    <property type="molecule type" value="Genomic_DNA"/>
</dbReference>
<dbReference type="InterPro" id="IPR013057">
    <property type="entry name" value="AA_transpt_TM"/>
</dbReference>
<sequence length="466" mass="51827">MGTKGNFSPGNTQTIDLKVEGGVSPKKFDPFDSRIVKNPTTNFDTLVHLLKAVFGTGILSMPFAFRQSGILLGGLTAIIIGIISTHCAYILVKCAHILYYKVEKTTMSFPEVAEQALSIGPKPLQKYSKIGRYIVEITLFVAYFGTCSVFAVVAAKNYRSVVNWYFYNTESTNIEDGFSLRLMIICLLIPLVMLSWIPDLKNLVPISMIANISMITSVVIIFYWIFCHFASGTYDSSKFVYYPSTFQEFIDKFPKCFSIIIFAMESIGVIMPIENKMKTPKKFIGTFGVLNLGMTGITVMYVVIGVVGYMNNPNSTEDMIVLEISSKEPISHVLKILVGTSVICTCRLLFSVCLEIAENWMENFQAKKSTLIDYTLRTMMMTTCVLLAVAVPAISPFMSLIGAFCFSIQGFILPVILETITVWNFGFGFCKWIAIKNIIIVVVAIFAIFYGSADAIPGIKKAIFEN</sequence>
<evidence type="ECO:0000313" key="8">
    <source>
        <dbReference type="Proteomes" id="UP000639338"/>
    </source>
</evidence>
<dbReference type="Proteomes" id="UP000639338">
    <property type="component" value="Unassembled WGS sequence"/>
</dbReference>
<feature type="transmembrane region" description="Helical" evidence="5">
    <location>
        <begin position="283"/>
        <end position="310"/>
    </location>
</feature>
<gene>
    <name evidence="7" type="ORF">HCN44_008997</name>
</gene>
<protein>
    <recommendedName>
        <fullName evidence="6">Amino acid transporter transmembrane domain-containing protein</fullName>
    </recommendedName>
</protein>
<evidence type="ECO:0000256" key="1">
    <source>
        <dbReference type="ARBA" id="ARBA00004141"/>
    </source>
</evidence>
<feature type="transmembrane region" description="Helical" evidence="5">
    <location>
        <begin position="133"/>
        <end position="158"/>
    </location>
</feature>
<dbReference type="OrthoDB" id="1684102at2759"/>
<feature type="transmembrane region" description="Helical" evidence="5">
    <location>
        <begin position="178"/>
        <end position="197"/>
    </location>
</feature>
<organism evidence="7 8">
    <name type="scientific">Aphidius gifuensis</name>
    <name type="common">Parasitoid wasp</name>
    <dbReference type="NCBI Taxonomy" id="684658"/>
    <lineage>
        <taxon>Eukaryota</taxon>
        <taxon>Metazoa</taxon>
        <taxon>Ecdysozoa</taxon>
        <taxon>Arthropoda</taxon>
        <taxon>Hexapoda</taxon>
        <taxon>Insecta</taxon>
        <taxon>Pterygota</taxon>
        <taxon>Neoptera</taxon>
        <taxon>Endopterygota</taxon>
        <taxon>Hymenoptera</taxon>
        <taxon>Apocrita</taxon>
        <taxon>Ichneumonoidea</taxon>
        <taxon>Braconidae</taxon>
        <taxon>Aphidiinae</taxon>
        <taxon>Aphidius</taxon>
    </lineage>
</organism>
<name>A0A834XRP9_APHGI</name>
<evidence type="ECO:0000256" key="5">
    <source>
        <dbReference type="SAM" id="Phobius"/>
    </source>
</evidence>
<accession>A0A834XRP9</accession>
<evidence type="ECO:0000256" key="3">
    <source>
        <dbReference type="ARBA" id="ARBA00022989"/>
    </source>
</evidence>
<dbReference type="GO" id="GO:0015179">
    <property type="term" value="F:L-amino acid transmembrane transporter activity"/>
    <property type="evidence" value="ECO:0007669"/>
    <property type="project" value="TreeGrafter"/>
</dbReference>
<dbReference type="AlphaFoldDB" id="A0A834XRP9"/>
<keyword evidence="2 5" id="KW-0812">Transmembrane</keyword>
<evidence type="ECO:0000256" key="2">
    <source>
        <dbReference type="ARBA" id="ARBA00022692"/>
    </source>
</evidence>
<comment type="caution">
    <text evidence="7">The sequence shown here is derived from an EMBL/GenBank/DDBJ whole genome shotgun (WGS) entry which is preliminary data.</text>
</comment>
<reference evidence="7 8" key="1">
    <citation type="submission" date="2020-08" db="EMBL/GenBank/DDBJ databases">
        <title>Aphidius gifuensis genome sequencing and assembly.</title>
        <authorList>
            <person name="Du Z."/>
        </authorList>
    </citation>
    <scope>NUCLEOTIDE SEQUENCE [LARGE SCALE GENOMIC DNA]</scope>
    <source>
        <strain evidence="7">YNYX2018</strain>
        <tissue evidence="7">Adults</tissue>
    </source>
</reference>
<feature type="transmembrane region" description="Helical" evidence="5">
    <location>
        <begin position="46"/>
        <end position="65"/>
    </location>
</feature>
<dbReference type="GO" id="GO:0005774">
    <property type="term" value="C:vacuolar membrane"/>
    <property type="evidence" value="ECO:0007669"/>
    <property type="project" value="TreeGrafter"/>
</dbReference>
<feature type="domain" description="Amino acid transporter transmembrane" evidence="6">
    <location>
        <begin position="40"/>
        <end position="456"/>
    </location>
</feature>
<comment type="subcellular location">
    <subcellularLocation>
        <location evidence="1">Membrane</location>
        <topology evidence="1">Multi-pass membrane protein</topology>
    </subcellularLocation>
</comment>
<feature type="transmembrane region" description="Helical" evidence="5">
    <location>
        <begin position="252"/>
        <end position="271"/>
    </location>
</feature>
<evidence type="ECO:0000259" key="6">
    <source>
        <dbReference type="Pfam" id="PF01490"/>
    </source>
</evidence>
<dbReference type="PANTHER" id="PTHR22950:SF154">
    <property type="entry name" value="PROTON-COUPLED AMINO ACID TRANSPORTER-LIKE PROTEIN PATHETIC"/>
    <property type="match status" value="1"/>
</dbReference>
<dbReference type="PANTHER" id="PTHR22950">
    <property type="entry name" value="AMINO ACID TRANSPORTER"/>
    <property type="match status" value="1"/>
</dbReference>
<feature type="transmembrane region" description="Helical" evidence="5">
    <location>
        <begin position="429"/>
        <end position="450"/>
    </location>
</feature>
<evidence type="ECO:0000313" key="7">
    <source>
        <dbReference type="EMBL" id="KAF7990054.1"/>
    </source>
</evidence>
<proteinExistence type="predicted"/>